<organism evidence="2 3">
    <name type="scientific">Thelohanellus kitauei</name>
    <name type="common">Myxosporean</name>
    <dbReference type="NCBI Taxonomy" id="669202"/>
    <lineage>
        <taxon>Eukaryota</taxon>
        <taxon>Metazoa</taxon>
        <taxon>Cnidaria</taxon>
        <taxon>Myxozoa</taxon>
        <taxon>Myxosporea</taxon>
        <taxon>Bivalvulida</taxon>
        <taxon>Platysporina</taxon>
        <taxon>Myxobolidae</taxon>
        <taxon>Thelohanellus</taxon>
    </lineage>
</organism>
<gene>
    <name evidence="2" type="ORF">RF11_09081</name>
</gene>
<evidence type="ECO:0000313" key="2">
    <source>
        <dbReference type="EMBL" id="KII67909.1"/>
    </source>
</evidence>
<keyword evidence="3" id="KW-1185">Reference proteome</keyword>
<feature type="signal peptide" evidence="1">
    <location>
        <begin position="1"/>
        <end position="25"/>
    </location>
</feature>
<reference evidence="2 3" key="1">
    <citation type="journal article" date="2014" name="Genome Biol. Evol.">
        <title>The genome of the myxosporean Thelohanellus kitauei shows adaptations to nutrient acquisition within its fish host.</title>
        <authorList>
            <person name="Yang Y."/>
            <person name="Xiong J."/>
            <person name="Zhou Z."/>
            <person name="Huo F."/>
            <person name="Miao W."/>
            <person name="Ran C."/>
            <person name="Liu Y."/>
            <person name="Zhang J."/>
            <person name="Feng J."/>
            <person name="Wang M."/>
            <person name="Wang M."/>
            <person name="Wang L."/>
            <person name="Yao B."/>
        </authorList>
    </citation>
    <scope>NUCLEOTIDE SEQUENCE [LARGE SCALE GENOMIC DNA]</scope>
    <source>
        <strain evidence="2">Wuqing</strain>
    </source>
</reference>
<comment type="caution">
    <text evidence="2">The sequence shown here is derived from an EMBL/GenBank/DDBJ whole genome shotgun (WGS) entry which is preliminary data.</text>
</comment>
<evidence type="ECO:0000256" key="1">
    <source>
        <dbReference type="SAM" id="SignalP"/>
    </source>
</evidence>
<dbReference type="AlphaFoldDB" id="A0A0C2IR39"/>
<feature type="chain" id="PRO_5002150648" evidence="1">
    <location>
        <begin position="26"/>
        <end position="176"/>
    </location>
</feature>
<protein>
    <submittedName>
        <fullName evidence="2">Uncharacterized protein</fullName>
    </submittedName>
</protein>
<name>A0A0C2IR39_THEKT</name>
<evidence type="ECO:0000313" key="3">
    <source>
        <dbReference type="Proteomes" id="UP000031668"/>
    </source>
</evidence>
<accession>A0A0C2IR39</accession>
<sequence>MVGKVSSVSLIRVFILISLSSVVYHCVCSRIGQCPQETLNELKKAVKDINEHNIPFEKILEGLVDGGVSLERSLYYFAVYNYGVLSSMHLGWMGNFLTQGRLIRHICGPMKKIRSASKIKGAHCSKLSQEIHNCIVLHHVILTMIIKANLKLNPVSMKNVALIAISLAGLAKHLIK</sequence>
<proteinExistence type="predicted"/>
<keyword evidence="1" id="KW-0732">Signal</keyword>
<dbReference type="EMBL" id="JWZT01003013">
    <property type="protein sequence ID" value="KII67909.1"/>
    <property type="molecule type" value="Genomic_DNA"/>
</dbReference>
<dbReference type="Proteomes" id="UP000031668">
    <property type="component" value="Unassembled WGS sequence"/>
</dbReference>